<dbReference type="SUPFAM" id="SSF53335">
    <property type="entry name" value="S-adenosyl-L-methionine-dependent methyltransferases"/>
    <property type="match status" value="1"/>
</dbReference>
<evidence type="ECO:0000256" key="10">
    <source>
        <dbReference type="SAM" id="MobiDB-lite"/>
    </source>
</evidence>
<dbReference type="EC" id="2.1.1.-" evidence="9"/>
<dbReference type="InterPro" id="IPR029063">
    <property type="entry name" value="SAM-dependent_MTases_sf"/>
</dbReference>
<comment type="similarity">
    <text evidence="1 9">Belongs to the methyltransferase superfamily.</text>
</comment>
<keyword evidence="3 9" id="KW-0808">Transferase</keyword>
<protein>
    <recommendedName>
        <fullName evidence="9">RNA methyltransferase</fullName>
        <ecNumber evidence="9">2.1.1.-</ecNumber>
    </recommendedName>
</protein>
<dbReference type="PANTHER" id="PTHR12315">
    <property type="entry name" value="BICOID-INTERACTING PROTEIN RELATED"/>
    <property type="match status" value="1"/>
</dbReference>
<dbReference type="InterPro" id="IPR010675">
    <property type="entry name" value="Bin3_C"/>
</dbReference>
<dbReference type="PANTHER" id="PTHR12315:SF1">
    <property type="entry name" value="RNA 5'-MONOPHOSPHATE METHYLTRANSFERASE"/>
    <property type="match status" value="1"/>
</dbReference>
<evidence type="ECO:0000256" key="7">
    <source>
        <dbReference type="ARBA" id="ARBA00045273"/>
    </source>
</evidence>
<evidence type="ECO:0000256" key="8">
    <source>
        <dbReference type="PROSITE-ProRule" id="PRU00848"/>
    </source>
</evidence>
<dbReference type="Pfam" id="PF06859">
    <property type="entry name" value="Bin3"/>
    <property type="match status" value="1"/>
</dbReference>
<evidence type="ECO:0000256" key="4">
    <source>
        <dbReference type="ARBA" id="ARBA00022691"/>
    </source>
</evidence>
<dbReference type="Proteomes" id="UP000001554">
    <property type="component" value="Chromosome 18"/>
</dbReference>
<name>A0A9J7HL22_BRAFL</name>
<reference evidence="12" key="1">
    <citation type="journal article" date="2020" name="Nat. Ecol. Evol.">
        <title>Deeply conserved synteny resolves early events in vertebrate evolution.</title>
        <authorList>
            <person name="Simakov O."/>
            <person name="Marletaz F."/>
            <person name="Yue J.X."/>
            <person name="O'Connell B."/>
            <person name="Jenkins J."/>
            <person name="Brandt A."/>
            <person name="Calef R."/>
            <person name="Tung C.H."/>
            <person name="Huang T.K."/>
            <person name="Schmutz J."/>
            <person name="Satoh N."/>
            <person name="Yu J.K."/>
            <person name="Putnam N.H."/>
            <person name="Green R.E."/>
            <person name="Rokhsar D.S."/>
        </authorList>
    </citation>
    <scope>NUCLEOTIDE SEQUENCE [LARGE SCALE GENOMIC DNA]</scope>
    <source>
        <strain evidence="12">S238N-H82</strain>
    </source>
</reference>
<dbReference type="PROSITE" id="PS51515">
    <property type="entry name" value="BIN3_SAM"/>
    <property type="match status" value="1"/>
</dbReference>
<dbReference type="AlphaFoldDB" id="A0A9J7HL22"/>
<comment type="catalytic activity">
    <reaction evidence="6">
        <text>a 5'-end 5'-phospho-ribonucleoside-RNA + S-adenosyl-L-methionine = a 5'-end (5'-methylphospho)-ribonucleoside-RNA + S-adenosyl-L-homocysteine</text>
        <dbReference type="Rhea" id="RHEA:58656"/>
        <dbReference type="Rhea" id="RHEA-COMP:15179"/>
        <dbReference type="Rhea" id="RHEA-COMP:15181"/>
        <dbReference type="ChEBI" id="CHEBI:57856"/>
        <dbReference type="ChEBI" id="CHEBI:59789"/>
        <dbReference type="ChEBI" id="CHEBI:138282"/>
        <dbReference type="ChEBI" id="CHEBI:142776"/>
    </reaction>
</comment>
<dbReference type="InterPro" id="IPR024160">
    <property type="entry name" value="BIN3_SAM-bd_dom"/>
</dbReference>
<dbReference type="GO" id="GO:2000632">
    <property type="term" value="P:negative regulation of pre-miRNA processing"/>
    <property type="evidence" value="ECO:0000318"/>
    <property type="project" value="GO_Central"/>
</dbReference>
<evidence type="ECO:0000256" key="6">
    <source>
        <dbReference type="ARBA" id="ARBA00044707"/>
    </source>
</evidence>
<proteinExistence type="inferred from homology"/>
<reference evidence="13" key="2">
    <citation type="submission" date="2025-08" db="UniProtKB">
        <authorList>
            <consortium name="RefSeq"/>
        </authorList>
    </citation>
    <scope>IDENTIFICATION</scope>
    <source>
        <strain evidence="13">S238N-H82</strain>
        <tissue evidence="13">Testes</tissue>
    </source>
</reference>
<feature type="region of interest" description="Disordered" evidence="10">
    <location>
        <begin position="71"/>
        <end position="145"/>
    </location>
</feature>
<dbReference type="InterPro" id="IPR039772">
    <property type="entry name" value="Bin3-like"/>
</dbReference>
<evidence type="ECO:0000256" key="1">
    <source>
        <dbReference type="ARBA" id="ARBA00008361"/>
    </source>
</evidence>
<dbReference type="GO" id="GO:0008173">
    <property type="term" value="F:RNA methyltransferase activity"/>
    <property type="evidence" value="ECO:0000318"/>
    <property type="project" value="GO_Central"/>
</dbReference>
<feature type="compositionally biased region" description="Polar residues" evidence="10">
    <location>
        <begin position="71"/>
        <end position="144"/>
    </location>
</feature>
<gene>
    <name evidence="13" type="primary">LOC118405785</name>
</gene>
<dbReference type="GO" id="GO:0005737">
    <property type="term" value="C:cytoplasm"/>
    <property type="evidence" value="ECO:0000318"/>
    <property type="project" value="GO_Central"/>
</dbReference>
<sequence length="320" mass="35471">MAADPEFQPGAAPFGNFINYYSFNPPENRLRLLPAEFYTIITRHSADRPLLGLDIGCNTGNLTAALWEQFSSHSTGDSPPDGTDSTTGTAAVQTNHARGCKDSTTGTSAAAVQTNHTPDCDNSATVPALQTSSPPDGDTSTPASHTDFHMLGCDIDSVLIQRAVENNPHPAHLTFQTLDYMDPEQRQETLGSYLQRFGRTKFDVTFCFSVTMWIHLQNGDSGLMDFLRSVSGWTRFLLVEPQPWKCYRSAGRRLRKLGRDEFPRLRHLRIRSDVEKEMDRCLTEGCGMTRVGGFGETQWGRKLVLYRIRGDTVGTETGAV</sequence>
<evidence type="ECO:0000256" key="2">
    <source>
        <dbReference type="ARBA" id="ARBA00022603"/>
    </source>
</evidence>
<evidence type="ECO:0000313" key="12">
    <source>
        <dbReference type="Proteomes" id="UP000001554"/>
    </source>
</evidence>
<feature type="domain" description="Bin3-type SAM" evidence="11">
    <location>
        <begin position="27"/>
        <end position="311"/>
    </location>
</feature>
<dbReference type="OrthoDB" id="273070at2759"/>
<comment type="catalytic activity">
    <reaction evidence="5">
        <text>a 5'-end 5'-phospho-ribonucleoside-RNA + 2 S-adenosyl-L-methionine = a 5'-end (5'-bismethylphospho)-ribonucleoside-RNA + 2 S-adenosyl-L-homocysteine</text>
        <dbReference type="Rhea" id="RHEA:58640"/>
        <dbReference type="Rhea" id="RHEA-COMP:15179"/>
        <dbReference type="Rhea" id="RHEA-COMP:15182"/>
        <dbReference type="ChEBI" id="CHEBI:57856"/>
        <dbReference type="ChEBI" id="CHEBI:59789"/>
        <dbReference type="ChEBI" id="CHEBI:138282"/>
        <dbReference type="ChEBI" id="CHEBI:142777"/>
    </reaction>
</comment>
<evidence type="ECO:0000256" key="3">
    <source>
        <dbReference type="ARBA" id="ARBA00022679"/>
    </source>
</evidence>
<evidence type="ECO:0000313" key="13">
    <source>
        <dbReference type="RefSeq" id="XP_035661428.1"/>
    </source>
</evidence>
<comment type="function">
    <text evidence="7">O-methyltransferase that specifically monomethylates 5'-monophosphate of cytoplasmic histidyl tRNA (tRNA(His)), acting as a capping enzyme by protecting tRNA(His) from cleavage by DICER1. Also able, with less efficiently, to methylate the 5' monophosphate of a subset of pre-miRNAs, acting as a negative regulator of miRNA processing. The 5' monophosphate of pre-miRNAs is recognized by DICER1 and is required for pre-miRNAs processing: methylation at this position reduces the processing of pre-miRNAs by DICER1. Was also reported to mediate dimethylation of pre-miR-145; however dimethylation cannot be reproduced by another group which observes a monomethylation of pre-miR-145.</text>
</comment>
<keyword evidence="4 8" id="KW-0949">S-adenosyl-L-methionine</keyword>
<dbReference type="GO" id="GO:0032259">
    <property type="term" value="P:methylation"/>
    <property type="evidence" value="ECO:0007669"/>
    <property type="project" value="UniProtKB-KW"/>
</dbReference>
<dbReference type="KEGG" id="bfo:118405785"/>
<keyword evidence="2 9" id="KW-0489">Methyltransferase</keyword>
<evidence type="ECO:0000256" key="5">
    <source>
        <dbReference type="ARBA" id="ARBA00044650"/>
    </source>
</evidence>
<dbReference type="Gene3D" id="3.40.50.150">
    <property type="entry name" value="Vaccinia Virus protein VP39"/>
    <property type="match status" value="1"/>
</dbReference>
<dbReference type="RefSeq" id="XP_035661428.1">
    <property type="nucleotide sequence ID" value="XM_035805535.1"/>
</dbReference>
<dbReference type="OMA" id="LNHHDQG"/>
<accession>A0A9J7HL22</accession>
<evidence type="ECO:0000256" key="9">
    <source>
        <dbReference type="RuleBase" id="RU367087"/>
    </source>
</evidence>
<keyword evidence="12" id="KW-1185">Reference proteome</keyword>
<dbReference type="GeneID" id="118405785"/>
<evidence type="ECO:0000259" key="11">
    <source>
        <dbReference type="PROSITE" id="PS51515"/>
    </source>
</evidence>
<organism evidence="12 13">
    <name type="scientific">Branchiostoma floridae</name>
    <name type="common">Florida lancelet</name>
    <name type="synonym">Amphioxus</name>
    <dbReference type="NCBI Taxonomy" id="7739"/>
    <lineage>
        <taxon>Eukaryota</taxon>
        <taxon>Metazoa</taxon>
        <taxon>Chordata</taxon>
        <taxon>Cephalochordata</taxon>
        <taxon>Leptocardii</taxon>
        <taxon>Amphioxiformes</taxon>
        <taxon>Branchiostomatidae</taxon>
        <taxon>Branchiostoma</taxon>
    </lineage>
</organism>
<dbReference type="GO" id="GO:0008171">
    <property type="term" value="F:O-methyltransferase activity"/>
    <property type="evidence" value="ECO:0000318"/>
    <property type="project" value="GO_Central"/>
</dbReference>